<accession>A0A9W7CJE1</accession>
<feature type="region of interest" description="Disordered" evidence="1">
    <location>
        <begin position="108"/>
        <end position="151"/>
    </location>
</feature>
<organism evidence="2 3">
    <name type="scientific">Triparma verrucosa</name>
    <dbReference type="NCBI Taxonomy" id="1606542"/>
    <lineage>
        <taxon>Eukaryota</taxon>
        <taxon>Sar</taxon>
        <taxon>Stramenopiles</taxon>
        <taxon>Ochrophyta</taxon>
        <taxon>Bolidophyceae</taxon>
        <taxon>Parmales</taxon>
        <taxon>Triparmaceae</taxon>
        <taxon>Triparma</taxon>
    </lineage>
</organism>
<evidence type="ECO:0000313" key="2">
    <source>
        <dbReference type="EMBL" id="GMI06913.1"/>
    </source>
</evidence>
<proteinExistence type="predicted"/>
<evidence type="ECO:0000313" key="3">
    <source>
        <dbReference type="Proteomes" id="UP001165160"/>
    </source>
</evidence>
<feature type="compositionally biased region" description="Basic residues" evidence="1">
    <location>
        <begin position="134"/>
        <end position="151"/>
    </location>
</feature>
<comment type="caution">
    <text evidence="2">The sequence shown here is derived from an EMBL/GenBank/DDBJ whole genome shotgun (WGS) entry which is preliminary data.</text>
</comment>
<gene>
    <name evidence="2" type="ORF">TrVE_jg13048</name>
</gene>
<protein>
    <submittedName>
        <fullName evidence="2">Uncharacterized protein</fullName>
    </submittedName>
</protein>
<name>A0A9W7CJE1_9STRA</name>
<reference evidence="3" key="1">
    <citation type="journal article" date="2023" name="Commun. Biol.">
        <title>Genome analysis of Parmales, the sister group of diatoms, reveals the evolutionary specialization of diatoms from phago-mixotrophs to photoautotrophs.</title>
        <authorList>
            <person name="Ban H."/>
            <person name="Sato S."/>
            <person name="Yoshikawa S."/>
            <person name="Yamada K."/>
            <person name="Nakamura Y."/>
            <person name="Ichinomiya M."/>
            <person name="Sato N."/>
            <person name="Blanc-Mathieu R."/>
            <person name="Endo H."/>
            <person name="Kuwata A."/>
            <person name="Ogata H."/>
        </authorList>
    </citation>
    <scope>NUCLEOTIDE SEQUENCE [LARGE SCALE GENOMIC DNA]</scope>
    <source>
        <strain evidence="3">NIES 3699</strain>
    </source>
</reference>
<dbReference type="EMBL" id="BRXX01000357">
    <property type="protein sequence ID" value="GMI06913.1"/>
    <property type="molecule type" value="Genomic_DNA"/>
</dbReference>
<keyword evidence="3" id="KW-1185">Reference proteome</keyword>
<evidence type="ECO:0000256" key="1">
    <source>
        <dbReference type="SAM" id="MobiDB-lite"/>
    </source>
</evidence>
<dbReference type="Proteomes" id="UP001165160">
    <property type="component" value="Unassembled WGS sequence"/>
</dbReference>
<sequence length="151" mass="16096">MSVLELIAKPLLNLSSSSVTASNSSPCSLAKRLEICALEARASREQQNNCVPSDYAILEALAGGLILVGVEPSSSGAFNQLASHLEAATRASASAAVSVAVSVRKLADKNESKKHKNKAKAKADKTLHVQTRSKQVKRLSPRRVYKGGRWD</sequence>
<dbReference type="AlphaFoldDB" id="A0A9W7CJE1"/>